<dbReference type="SUPFAM" id="SSF50022">
    <property type="entry name" value="ISP domain"/>
    <property type="match status" value="1"/>
</dbReference>
<reference evidence="7 8" key="1">
    <citation type="submission" date="2016-10" db="EMBL/GenBank/DDBJ databases">
        <title>Complete genome sequences of three Cupriavidus strains isolated from various Malaysian environments.</title>
        <authorList>
            <person name="Abdullah A.A.-A."/>
            <person name="Shafie N.A.H."/>
            <person name="Lau N.S."/>
        </authorList>
    </citation>
    <scope>NUCLEOTIDE SEQUENCE [LARGE SCALE GENOMIC DNA]</scope>
    <source>
        <strain evidence="7 8">USMAA1020</strain>
    </source>
</reference>
<dbReference type="InterPro" id="IPR044043">
    <property type="entry name" value="VanA_C_cat"/>
</dbReference>
<dbReference type="Gene3D" id="3.90.380.10">
    <property type="entry name" value="Naphthalene 1,2-dioxygenase Alpha Subunit, Chain A, domain 1"/>
    <property type="match status" value="1"/>
</dbReference>
<dbReference type="InterPro" id="IPR050584">
    <property type="entry name" value="Cholesterol_7-desaturase"/>
</dbReference>
<protein>
    <submittedName>
        <fullName evidence="7">3-phenylpropionate dioxygenase</fullName>
    </submittedName>
</protein>
<organism evidence="7 8">
    <name type="scientific">Cupriavidus malaysiensis</name>
    <dbReference type="NCBI Taxonomy" id="367825"/>
    <lineage>
        <taxon>Bacteria</taxon>
        <taxon>Pseudomonadati</taxon>
        <taxon>Pseudomonadota</taxon>
        <taxon>Betaproteobacteria</taxon>
        <taxon>Burkholderiales</taxon>
        <taxon>Burkholderiaceae</taxon>
        <taxon>Cupriavidus</taxon>
    </lineage>
</organism>
<gene>
    <name evidence="7" type="ORF">BKK80_21235</name>
</gene>
<evidence type="ECO:0000313" key="7">
    <source>
        <dbReference type="EMBL" id="AOZ10673.1"/>
    </source>
</evidence>
<evidence type="ECO:0000256" key="1">
    <source>
        <dbReference type="ARBA" id="ARBA00022714"/>
    </source>
</evidence>
<evidence type="ECO:0000256" key="3">
    <source>
        <dbReference type="ARBA" id="ARBA00023002"/>
    </source>
</evidence>
<dbReference type="Pfam" id="PF19112">
    <property type="entry name" value="VanA_C"/>
    <property type="match status" value="1"/>
</dbReference>
<feature type="domain" description="Rieske" evidence="6">
    <location>
        <begin position="21"/>
        <end position="124"/>
    </location>
</feature>
<keyword evidence="3" id="KW-0560">Oxidoreductase</keyword>
<accession>A0ABM6FFH9</accession>
<dbReference type="PROSITE" id="PS51296">
    <property type="entry name" value="RIESKE"/>
    <property type="match status" value="1"/>
</dbReference>
<sequence>METNKQARVEERLETGLRNYWYPVAASWSLRHAPIGVTRLGQNLVLWRDGAGQVQALEDRCPHRGARLSMGWNLGDRVACWYHGVEVGGDGQVKSVPAVDSCPMEGKTCVRSYPVQEKAGAVFVWFGDRAPGEADALRLPEELESEEHSHFLCVAHWDCNYRYAVDNVMDPMHGAYLHAVSHSMASGEKSAVMQVVETEHGLVFEKTGQRGVNFDWVEFGETGALWLRLSIPYQRKVGPGGPFGIVGIATPVDTEHCMVFFWRTRHVQGWQRDAWRFLYRNRLERLHWDVLEQDRVVLESLAPNARDHETLYQHDIGITRVRRLLRRRAEQEVAEQPIAMLQPASGAASHA</sequence>
<dbReference type="GO" id="GO:0051213">
    <property type="term" value="F:dioxygenase activity"/>
    <property type="evidence" value="ECO:0007669"/>
    <property type="project" value="UniProtKB-KW"/>
</dbReference>
<dbReference type="Proteomes" id="UP000177515">
    <property type="component" value="Chromosome 2"/>
</dbReference>
<evidence type="ECO:0000313" key="8">
    <source>
        <dbReference type="Proteomes" id="UP000177515"/>
    </source>
</evidence>
<evidence type="ECO:0000256" key="2">
    <source>
        <dbReference type="ARBA" id="ARBA00022723"/>
    </source>
</evidence>
<dbReference type="PANTHER" id="PTHR21266">
    <property type="entry name" value="IRON-SULFUR DOMAIN CONTAINING PROTEIN"/>
    <property type="match status" value="1"/>
</dbReference>
<dbReference type="Gene3D" id="2.102.10.10">
    <property type="entry name" value="Rieske [2Fe-2S] iron-sulphur domain"/>
    <property type="match status" value="1"/>
</dbReference>
<keyword evidence="4" id="KW-0408">Iron</keyword>
<dbReference type="InterPro" id="IPR017941">
    <property type="entry name" value="Rieske_2Fe-2S"/>
</dbReference>
<evidence type="ECO:0000256" key="5">
    <source>
        <dbReference type="ARBA" id="ARBA00023014"/>
    </source>
</evidence>
<evidence type="ECO:0000259" key="6">
    <source>
        <dbReference type="PROSITE" id="PS51296"/>
    </source>
</evidence>
<dbReference type="SUPFAM" id="SSF55961">
    <property type="entry name" value="Bet v1-like"/>
    <property type="match status" value="1"/>
</dbReference>
<keyword evidence="1" id="KW-0001">2Fe-2S</keyword>
<dbReference type="Pfam" id="PF00355">
    <property type="entry name" value="Rieske"/>
    <property type="match status" value="1"/>
</dbReference>
<keyword evidence="7" id="KW-0223">Dioxygenase</keyword>
<dbReference type="RefSeq" id="WP_071073170.1">
    <property type="nucleotide sequence ID" value="NZ_CP017755.1"/>
</dbReference>
<name>A0ABM6FFH9_9BURK</name>
<evidence type="ECO:0000256" key="4">
    <source>
        <dbReference type="ARBA" id="ARBA00023004"/>
    </source>
</evidence>
<dbReference type="EMBL" id="CP017755">
    <property type="protein sequence ID" value="AOZ10673.1"/>
    <property type="molecule type" value="Genomic_DNA"/>
</dbReference>
<dbReference type="PANTHER" id="PTHR21266:SF60">
    <property type="entry name" value="3-KETOSTEROID-9-ALPHA-MONOOXYGENASE, OXYGENASE COMPONENT"/>
    <property type="match status" value="1"/>
</dbReference>
<dbReference type="InterPro" id="IPR036922">
    <property type="entry name" value="Rieske_2Fe-2S_sf"/>
</dbReference>
<proteinExistence type="predicted"/>
<keyword evidence="8" id="KW-1185">Reference proteome</keyword>
<keyword evidence="5" id="KW-0411">Iron-sulfur</keyword>
<keyword evidence="2" id="KW-0479">Metal-binding</keyword>